<dbReference type="Gene3D" id="2.40.160.10">
    <property type="entry name" value="Porin"/>
    <property type="match status" value="1"/>
</dbReference>
<organism evidence="1 2">
    <name type="scientific">Gluconacetobacter aggeris</name>
    <dbReference type="NCBI Taxonomy" id="1286186"/>
    <lineage>
        <taxon>Bacteria</taxon>
        <taxon>Pseudomonadati</taxon>
        <taxon>Pseudomonadota</taxon>
        <taxon>Alphaproteobacteria</taxon>
        <taxon>Acetobacterales</taxon>
        <taxon>Acetobacteraceae</taxon>
        <taxon>Gluconacetobacter</taxon>
    </lineage>
</organism>
<evidence type="ECO:0000313" key="2">
    <source>
        <dbReference type="Proteomes" id="UP000559860"/>
    </source>
</evidence>
<accession>A0A7W4IUS1</accession>
<dbReference type="Pfam" id="PF07396">
    <property type="entry name" value="Porin_O_P"/>
    <property type="match status" value="1"/>
</dbReference>
<proteinExistence type="predicted"/>
<dbReference type="EMBL" id="JABEQD010000009">
    <property type="protein sequence ID" value="MBB2169293.1"/>
    <property type="molecule type" value="Genomic_DNA"/>
</dbReference>
<dbReference type="InterPro" id="IPR023614">
    <property type="entry name" value="Porin_dom_sf"/>
</dbReference>
<evidence type="ECO:0008006" key="3">
    <source>
        <dbReference type="Google" id="ProtNLM"/>
    </source>
</evidence>
<reference evidence="1 2" key="1">
    <citation type="submission" date="2020-04" db="EMBL/GenBank/DDBJ databases">
        <title>Description of novel Gluconacetobacter.</title>
        <authorList>
            <person name="Sombolestani A."/>
        </authorList>
    </citation>
    <scope>NUCLEOTIDE SEQUENCE [LARGE SCALE GENOMIC DNA]</scope>
    <source>
        <strain evidence="1 2">LMG 27801</strain>
    </source>
</reference>
<dbReference type="AlphaFoldDB" id="A0A7W4IUS1"/>
<dbReference type="Proteomes" id="UP000559860">
    <property type="component" value="Unassembled WGS sequence"/>
</dbReference>
<name>A0A7W4IUS1_9PROT</name>
<dbReference type="InterPro" id="IPR010870">
    <property type="entry name" value="Porin_O/P"/>
</dbReference>
<gene>
    <name evidence="1" type="ORF">HLH36_13165</name>
</gene>
<keyword evidence="2" id="KW-1185">Reference proteome</keyword>
<protein>
    <recommendedName>
        <fullName evidence="3">Porin</fullName>
    </recommendedName>
</protein>
<comment type="caution">
    <text evidence="1">The sequence shown here is derived from an EMBL/GenBank/DDBJ whole genome shotgun (WGS) entry which is preliminary data.</text>
</comment>
<evidence type="ECO:0000313" key="1">
    <source>
        <dbReference type="EMBL" id="MBB2169293.1"/>
    </source>
</evidence>
<sequence>MDDVAARFSVGGELELNGRWSVTDLSDVADQGGVGVDGNQQTVWQGGLNWYPNRHFKFMLDFDHFIVTRSKGGAGGVNLFGRTGNLVVGRVQASF</sequence>